<comment type="caution">
    <text evidence="1">The sequence shown here is derived from an EMBL/GenBank/DDBJ whole genome shotgun (WGS) entry which is preliminary data.</text>
</comment>
<reference evidence="1 2" key="1">
    <citation type="journal article" date="2016" name="Nat. Commun.">
        <title>Extremotolerant tardigrade genome and improved radiotolerance of human cultured cells by tardigrade-unique protein.</title>
        <authorList>
            <person name="Hashimoto T."/>
            <person name="Horikawa D.D."/>
            <person name="Saito Y."/>
            <person name="Kuwahara H."/>
            <person name="Kozuka-Hata H."/>
            <person name="Shin-I T."/>
            <person name="Minakuchi Y."/>
            <person name="Ohishi K."/>
            <person name="Motoyama A."/>
            <person name="Aizu T."/>
            <person name="Enomoto A."/>
            <person name="Kondo K."/>
            <person name="Tanaka S."/>
            <person name="Hara Y."/>
            <person name="Koshikawa S."/>
            <person name="Sagara H."/>
            <person name="Miura T."/>
            <person name="Yokobori S."/>
            <person name="Miyagawa K."/>
            <person name="Suzuki Y."/>
            <person name="Kubo T."/>
            <person name="Oyama M."/>
            <person name="Kohara Y."/>
            <person name="Fujiyama A."/>
            <person name="Arakawa K."/>
            <person name="Katayama T."/>
            <person name="Toyoda A."/>
            <person name="Kunieda T."/>
        </authorList>
    </citation>
    <scope>NUCLEOTIDE SEQUENCE [LARGE SCALE GENOMIC DNA]</scope>
    <source>
        <strain evidence="1 2">YOKOZUNA-1</strain>
    </source>
</reference>
<evidence type="ECO:0000313" key="1">
    <source>
        <dbReference type="EMBL" id="GAV00840.1"/>
    </source>
</evidence>
<dbReference type="EMBL" id="BDGG01000006">
    <property type="protein sequence ID" value="GAV00840.1"/>
    <property type="molecule type" value="Genomic_DNA"/>
</dbReference>
<accession>A0A1D1VGU2</accession>
<protein>
    <submittedName>
        <fullName evidence="1">Uncharacterized protein</fullName>
    </submittedName>
</protein>
<dbReference type="Proteomes" id="UP000186922">
    <property type="component" value="Unassembled WGS sequence"/>
</dbReference>
<proteinExistence type="predicted"/>
<keyword evidence="2" id="KW-1185">Reference proteome</keyword>
<gene>
    <name evidence="1" type="primary">RvY_11633-1</name>
    <name evidence="1" type="synonym">RvY_11633.1</name>
    <name evidence="1" type="ORF">RvY_11633</name>
</gene>
<organism evidence="1 2">
    <name type="scientific">Ramazzottius varieornatus</name>
    <name type="common">Water bear</name>
    <name type="synonym">Tardigrade</name>
    <dbReference type="NCBI Taxonomy" id="947166"/>
    <lineage>
        <taxon>Eukaryota</taxon>
        <taxon>Metazoa</taxon>
        <taxon>Ecdysozoa</taxon>
        <taxon>Tardigrada</taxon>
        <taxon>Eutardigrada</taxon>
        <taxon>Parachela</taxon>
        <taxon>Hypsibioidea</taxon>
        <taxon>Ramazzottiidae</taxon>
        <taxon>Ramazzottius</taxon>
    </lineage>
</organism>
<name>A0A1D1VGU2_RAMVA</name>
<dbReference type="AlphaFoldDB" id="A0A1D1VGU2"/>
<evidence type="ECO:0000313" key="2">
    <source>
        <dbReference type="Proteomes" id="UP000186922"/>
    </source>
</evidence>
<sequence length="180" mass="20110">MFHDGNHAVVRGSKVEEHSISKDSVVERNKYGASFRLFYPGNFPAPTKARPSKSRLDGKRDISTGRTVSSSLGLSKLLETVESDDDSDEWGLFKTRDRLWEWRTRDPLLRSYHNARELKTLKKLTIFVNDDSPTSATDFENASSNGESGARSARVIGLNFAEGIVSSWTQSEIGTCSSYQ</sequence>